<dbReference type="PANTHER" id="PTHR43540:SF9">
    <property type="entry name" value="FAMILY HYDROLASE, PUTATIVE (AFU_ORTHOLOGUE AFUA_2G08700)-RELATED"/>
    <property type="match status" value="1"/>
</dbReference>
<dbReference type="AlphaFoldDB" id="S8FJM0"/>
<dbReference type="EMBL" id="KE504164">
    <property type="protein sequence ID" value="EPS98549.1"/>
    <property type="molecule type" value="Genomic_DNA"/>
</dbReference>
<dbReference type="PANTHER" id="PTHR43540">
    <property type="entry name" value="PEROXYUREIDOACRYLATE/UREIDOACRYLATE AMIDOHYDROLASE-RELATED"/>
    <property type="match status" value="1"/>
</dbReference>
<keyword evidence="5" id="KW-1185">Reference proteome</keyword>
<reference evidence="4 5" key="1">
    <citation type="journal article" date="2012" name="Science">
        <title>The Paleozoic origin of enzymatic lignin decomposition reconstructed from 31 fungal genomes.</title>
        <authorList>
            <person name="Floudas D."/>
            <person name="Binder M."/>
            <person name="Riley R."/>
            <person name="Barry K."/>
            <person name="Blanchette R.A."/>
            <person name="Henrissat B."/>
            <person name="Martinez A.T."/>
            <person name="Otillar R."/>
            <person name="Spatafora J.W."/>
            <person name="Yadav J.S."/>
            <person name="Aerts A."/>
            <person name="Benoit I."/>
            <person name="Boyd A."/>
            <person name="Carlson A."/>
            <person name="Copeland A."/>
            <person name="Coutinho P.M."/>
            <person name="de Vries R.P."/>
            <person name="Ferreira P."/>
            <person name="Findley K."/>
            <person name="Foster B."/>
            <person name="Gaskell J."/>
            <person name="Glotzer D."/>
            <person name="Gorecki P."/>
            <person name="Heitman J."/>
            <person name="Hesse C."/>
            <person name="Hori C."/>
            <person name="Igarashi K."/>
            <person name="Jurgens J.A."/>
            <person name="Kallen N."/>
            <person name="Kersten P."/>
            <person name="Kohler A."/>
            <person name="Kuees U."/>
            <person name="Kumar T.K.A."/>
            <person name="Kuo A."/>
            <person name="LaButti K."/>
            <person name="Larrondo L.F."/>
            <person name="Lindquist E."/>
            <person name="Ling A."/>
            <person name="Lombard V."/>
            <person name="Lucas S."/>
            <person name="Lundell T."/>
            <person name="Martin R."/>
            <person name="McLaughlin D.J."/>
            <person name="Morgenstern I."/>
            <person name="Morin E."/>
            <person name="Murat C."/>
            <person name="Nagy L.G."/>
            <person name="Nolan M."/>
            <person name="Ohm R.A."/>
            <person name="Patyshakuliyeva A."/>
            <person name="Rokas A."/>
            <person name="Ruiz-Duenas F.J."/>
            <person name="Sabat G."/>
            <person name="Salamov A."/>
            <person name="Samejima M."/>
            <person name="Schmutz J."/>
            <person name="Slot J.C."/>
            <person name="St John F."/>
            <person name="Stenlid J."/>
            <person name="Sun H."/>
            <person name="Sun S."/>
            <person name="Syed K."/>
            <person name="Tsang A."/>
            <person name="Wiebenga A."/>
            <person name="Young D."/>
            <person name="Pisabarro A."/>
            <person name="Eastwood D.C."/>
            <person name="Martin F."/>
            <person name="Cullen D."/>
            <person name="Grigoriev I.V."/>
            <person name="Hibbett D.S."/>
        </authorList>
    </citation>
    <scope>NUCLEOTIDE SEQUENCE</scope>
    <source>
        <strain evidence="5">FP-58527</strain>
    </source>
</reference>
<dbReference type="InterPro" id="IPR000868">
    <property type="entry name" value="Isochorismatase-like_dom"/>
</dbReference>
<dbReference type="CDD" id="cd00431">
    <property type="entry name" value="cysteine_hydrolases"/>
    <property type="match status" value="1"/>
</dbReference>
<protein>
    <recommendedName>
        <fullName evidence="3">Isochorismatase-like domain-containing protein</fullName>
    </recommendedName>
</protein>
<comment type="similarity">
    <text evidence="1">Belongs to the isochorismatase family.</text>
</comment>
<dbReference type="InParanoid" id="S8FJM0"/>
<dbReference type="eggNOG" id="ENOG502QTD4">
    <property type="taxonomic scope" value="Eukaryota"/>
</dbReference>
<evidence type="ECO:0000259" key="3">
    <source>
        <dbReference type="Pfam" id="PF00857"/>
    </source>
</evidence>
<dbReference type="InterPro" id="IPR036380">
    <property type="entry name" value="Isochorismatase-like_sf"/>
</dbReference>
<keyword evidence="2" id="KW-0378">Hydrolase</keyword>
<dbReference type="Proteomes" id="UP000015241">
    <property type="component" value="Unassembled WGS sequence"/>
</dbReference>
<evidence type="ECO:0000313" key="4">
    <source>
        <dbReference type="EMBL" id="EPS98549.1"/>
    </source>
</evidence>
<evidence type="ECO:0000256" key="1">
    <source>
        <dbReference type="ARBA" id="ARBA00006336"/>
    </source>
</evidence>
<sequence>MPFPRPHVAEPIQYGNASSFWVEYPSGLIDLTRETRLTPKNNVETVTTNGEPPLWVGTQLEVPVDGERVVRMAKARSAMVIVDMQNFFLHPDLRDHPTGLQCVIPVINVVTALRSQGVKILWVNWGLTEHELTTIPPSLVRSFMKDGGGGFGSELPEPFGRLLMRGEYNADLYGPLHQLYHEGKKEGTDVWIHKNRMSGIWGYQTALDLYLQEHGITTLFFAGVNADQCVLGTLADAYFRGYDCIALQDCIATTSPPGGLENVIYNTSRGYGFVTDSASVEKAIRQQSPSRPRSRA</sequence>
<dbReference type="Pfam" id="PF00857">
    <property type="entry name" value="Isochorismatase"/>
    <property type="match status" value="1"/>
</dbReference>
<gene>
    <name evidence="4" type="ORF">FOMPIDRAFT_1024571</name>
</gene>
<dbReference type="OrthoDB" id="167809at2759"/>
<name>S8FJM0_FOMSC</name>
<dbReference type="SUPFAM" id="SSF52499">
    <property type="entry name" value="Isochorismatase-like hydrolases"/>
    <property type="match status" value="1"/>
</dbReference>
<dbReference type="InterPro" id="IPR050272">
    <property type="entry name" value="Isochorismatase-like_hydrls"/>
</dbReference>
<proteinExistence type="inferred from homology"/>
<dbReference type="HOGENOM" id="CLU_068979_0_0_1"/>
<dbReference type="GO" id="GO:0016787">
    <property type="term" value="F:hydrolase activity"/>
    <property type="evidence" value="ECO:0007669"/>
    <property type="project" value="UniProtKB-KW"/>
</dbReference>
<organism evidence="4 5">
    <name type="scientific">Fomitopsis schrenkii</name>
    <name type="common">Brown rot fungus</name>
    <dbReference type="NCBI Taxonomy" id="2126942"/>
    <lineage>
        <taxon>Eukaryota</taxon>
        <taxon>Fungi</taxon>
        <taxon>Dikarya</taxon>
        <taxon>Basidiomycota</taxon>
        <taxon>Agaricomycotina</taxon>
        <taxon>Agaricomycetes</taxon>
        <taxon>Polyporales</taxon>
        <taxon>Fomitopsis</taxon>
    </lineage>
</organism>
<evidence type="ECO:0000256" key="2">
    <source>
        <dbReference type="ARBA" id="ARBA00022801"/>
    </source>
</evidence>
<dbReference type="Gene3D" id="3.40.50.850">
    <property type="entry name" value="Isochorismatase-like"/>
    <property type="match status" value="1"/>
</dbReference>
<evidence type="ECO:0000313" key="5">
    <source>
        <dbReference type="Proteomes" id="UP000015241"/>
    </source>
</evidence>
<feature type="domain" description="Isochorismatase-like" evidence="3">
    <location>
        <begin position="77"/>
        <end position="268"/>
    </location>
</feature>
<accession>S8FJM0</accession>